<dbReference type="CDD" id="cd00009">
    <property type="entry name" value="AAA"/>
    <property type="match status" value="1"/>
</dbReference>
<dbReference type="InterPro" id="IPR027417">
    <property type="entry name" value="P-loop_NTPase"/>
</dbReference>
<dbReference type="Pfam" id="PF13401">
    <property type="entry name" value="AAA_22"/>
    <property type="match status" value="1"/>
</dbReference>
<evidence type="ECO:0000313" key="7">
    <source>
        <dbReference type="EMBL" id="EFD92873.1"/>
    </source>
</evidence>
<keyword evidence="2 5" id="KW-0235">DNA replication</keyword>
<dbReference type="InterPro" id="IPR014277">
    <property type="entry name" value="Orc1/Cdc6_arc"/>
</dbReference>
<dbReference type="Gene3D" id="3.40.50.300">
    <property type="entry name" value="P-loop containing nucleotide triphosphate hydrolases"/>
    <property type="match status" value="1"/>
</dbReference>
<feature type="binding site" evidence="5">
    <location>
        <position position="245"/>
    </location>
    <ligand>
        <name>ATP</name>
        <dbReference type="ChEBI" id="CHEBI:30616"/>
    </ligand>
</feature>
<dbReference type="InterPro" id="IPR015163">
    <property type="entry name" value="Cdc6_C"/>
</dbReference>
<dbReference type="Proteomes" id="UP000009376">
    <property type="component" value="Unassembled WGS sequence"/>
</dbReference>
<feature type="binding site" evidence="5">
    <location>
        <begin position="87"/>
        <end position="91"/>
    </location>
    <ligand>
        <name>ATP</name>
        <dbReference type="ChEBI" id="CHEBI:30616"/>
    </ligand>
</feature>
<dbReference type="PANTHER" id="PTHR10763:SF26">
    <property type="entry name" value="CELL DIVISION CONTROL PROTEIN 6 HOMOLOG"/>
    <property type="match status" value="1"/>
</dbReference>
<evidence type="ECO:0000256" key="1">
    <source>
        <dbReference type="ARBA" id="ARBA00006184"/>
    </source>
</evidence>
<dbReference type="FunFam" id="1.10.8.60:FF:000073">
    <property type="entry name" value="ORC1-type DNA replication protein"/>
    <property type="match status" value="1"/>
</dbReference>
<evidence type="ECO:0000256" key="2">
    <source>
        <dbReference type="ARBA" id="ARBA00022705"/>
    </source>
</evidence>
<evidence type="ECO:0000256" key="3">
    <source>
        <dbReference type="ARBA" id="ARBA00022741"/>
    </source>
</evidence>
<name>D6GV72_PARA5</name>
<evidence type="ECO:0000259" key="6">
    <source>
        <dbReference type="SMART" id="SM01074"/>
    </source>
</evidence>
<sequence>MEPNNQNSDFYVKSKESQNKTLDPKSIFEEFLTSKRIFKNKEALSSAFVPDEITHRNNEIVMLSKIVAPSLLFERISNVLVYGFSGTGKSLVTKYVGKNLASAAEEKKVNVLPVYINCRLENNNTEYRLISNLCGVFNINVPESGLSVNSLYKRLVKILDAENKYLILILDEIEKLIQHAGDGVLYSLLRLNESLKHAKISIIGISNNIDLKASLDQRVRSSLNPVEIIFKPYNADEIYDILKVRSNEAFYDNAISDGVLRKSAAIVAQEHGDIRKALDLLKVAGETTQQLGLSSITEESLDSAAESLEQNITEGMIKSMTKQSKCVLLSIISVARTKRMGKVYSGEVYDAYLKLSDKFGLKKLTFRRVSDLIADMDYNSLVMSRIKSHGRYGRTRELNIAFSVSIINKAENIIKDELN</sequence>
<proteinExistence type="inferred from homology"/>
<feature type="binding site" evidence="5">
    <location>
        <position position="233"/>
    </location>
    <ligand>
        <name>ATP</name>
        <dbReference type="ChEBI" id="CHEBI:30616"/>
    </ligand>
</feature>
<dbReference type="InterPro" id="IPR050311">
    <property type="entry name" value="ORC1/CDC6"/>
</dbReference>
<dbReference type="HAMAP" id="MF_01407">
    <property type="entry name" value="ORC1_type_DNA_replic_protein"/>
    <property type="match status" value="1"/>
</dbReference>
<evidence type="ECO:0000256" key="5">
    <source>
        <dbReference type="HAMAP-Rule" id="MF_01407"/>
    </source>
</evidence>
<comment type="similarity">
    <text evidence="1 5">Belongs to the CDC6/cdc18 family.</text>
</comment>
<dbReference type="Pfam" id="PF22703">
    <property type="entry name" value="Cdc6_lid"/>
    <property type="match status" value="1"/>
</dbReference>
<dbReference type="InterPro" id="IPR036390">
    <property type="entry name" value="WH_DNA-bd_sf"/>
</dbReference>
<dbReference type="EMBL" id="GG745551">
    <property type="protein sequence ID" value="EFD92873.1"/>
    <property type="molecule type" value="Genomic_DNA"/>
</dbReference>
<dbReference type="GO" id="GO:0016887">
    <property type="term" value="F:ATP hydrolysis activity"/>
    <property type="evidence" value="ECO:0007669"/>
    <property type="project" value="InterPro"/>
</dbReference>
<evidence type="ECO:0000256" key="4">
    <source>
        <dbReference type="ARBA" id="ARBA00022840"/>
    </source>
</evidence>
<dbReference type="Pfam" id="PF09079">
    <property type="entry name" value="WHD_Cdc6"/>
    <property type="match status" value="1"/>
</dbReference>
<dbReference type="GO" id="GO:0005524">
    <property type="term" value="F:ATP binding"/>
    <property type="evidence" value="ECO:0007669"/>
    <property type="project" value="UniProtKB-UniRule"/>
</dbReference>
<dbReference type="GO" id="GO:0006260">
    <property type="term" value="P:DNA replication"/>
    <property type="evidence" value="ECO:0007669"/>
    <property type="project" value="UniProtKB-UniRule"/>
</dbReference>
<accession>D6GV72</accession>
<gene>
    <name evidence="7" type="ORF">BJBARM5_0378</name>
</gene>
<keyword evidence="4 5" id="KW-0067">ATP-binding</keyword>
<dbReference type="CDD" id="cd08768">
    <property type="entry name" value="Cdc6_C"/>
    <property type="match status" value="1"/>
</dbReference>
<dbReference type="Gene3D" id="1.10.10.10">
    <property type="entry name" value="Winged helix-like DNA-binding domain superfamily/Winged helix DNA-binding domain"/>
    <property type="match status" value="1"/>
</dbReference>
<keyword evidence="3 5" id="KW-0547">Nucleotide-binding</keyword>
<dbReference type="InterPro" id="IPR036388">
    <property type="entry name" value="WH-like_DNA-bd_sf"/>
</dbReference>
<dbReference type="NCBIfam" id="TIGR02928">
    <property type="entry name" value="orc1/cdc6 family replication initiation protein"/>
    <property type="match status" value="1"/>
</dbReference>
<dbReference type="Gene3D" id="1.10.8.60">
    <property type="match status" value="1"/>
</dbReference>
<protein>
    <recommendedName>
        <fullName evidence="5">ORC1-type DNA replication protein</fullName>
    </recommendedName>
</protein>
<reference evidence="7 8" key="1">
    <citation type="journal article" date="2010" name="Proc. Natl. Acad. Sci. U.S.A.">
        <title>Enigmatic, ultrasmall, uncultivated Archaea.</title>
        <authorList>
            <person name="Baker B.J."/>
            <person name="Comolli L.R."/>
            <person name="Dick G.J."/>
            <person name="Hauser L.J."/>
            <person name="Hyatt D."/>
            <person name="Dill B.D."/>
            <person name="Land M.L."/>
            <person name="Verberkmoes N.C."/>
            <person name="Hettich R.L."/>
            <person name="Banfield J.F."/>
        </authorList>
    </citation>
    <scope>NUCLEOTIDE SEQUENCE [LARGE SCALE GENOMIC DNA]</scope>
</reference>
<dbReference type="InterPro" id="IPR055237">
    <property type="entry name" value="Cdc6_lid"/>
</dbReference>
<dbReference type="SUPFAM" id="SSF46785">
    <property type="entry name" value="Winged helix' DNA-binding domain"/>
    <property type="match status" value="1"/>
</dbReference>
<dbReference type="InterPro" id="IPR049945">
    <property type="entry name" value="AAA_22"/>
</dbReference>
<dbReference type="AlphaFoldDB" id="D6GV72"/>
<dbReference type="SMART" id="SM01074">
    <property type="entry name" value="Cdc6_C"/>
    <property type="match status" value="1"/>
</dbReference>
<evidence type="ECO:0000313" key="8">
    <source>
        <dbReference type="Proteomes" id="UP000009376"/>
    </source>
</evidence>
<feature type="domain" description="Cdc6 C-terminal" evidence="6">
    <location>
        <begin position="328"/>
        <end position="411"/>
    </location>
</feature>
<dbReference type="PANTHER" id="PTHR10763">
    <property type="entry name" value="CELL DIVISION CONTROL PROTEIN 6-RELATED"/>
    <property type="match status" value="1"/>
</dbReference>
<dbReference type="SUPFAM" id="SSF52540">
    <property type="entry name" value="P-loop containing nucleoside triphosphate hydrolases"/>
    <property type="match status" value="1"/>
</dbReference>
<organism evidence="7 8">
    <name type="scientific">Candidatus Parvarchaeum acidophilus ARMAN-5</name>
    <dbReference type="NCBI Taxonomy" id="662762"/>
    <lineage>
        <taxon>Archaea</taxon>
        <taxon>Candidatus Parvarchaeota</taxon>
        <taxon>Candidatus Parvarchaeum</taxon>
    </lineage>
</organism>
<comment type="function">
    <text evidence="5">Involved in regulation of DNA replication.</text>
</comment>